<sequence length="41" mass="4394">MHYKIIAHSAGWAYTAAEPGPIACRTVVTDGSIVSTEDQVF</sequence>
<organism evidence="1 2">
    <name type="scientific">Pseudomonas syringae pv. aptata</name>
    <dbReference type="NCBI Taxonomy" id="83167"/>
    <lineage>
        <taxon>Bacteria</taxon>
        <taxon>Pseudomonadati</taxon>
        <taxon>Pseudomonadota</taxon>
        <taxon>Gammaproteobacteria</taxon>
        <taxon>Pseudomonadales</taxon>
        <taxon>Pseudomonadaceae</taxon>
        <taxon>Pseudomonas</taxon>
        <taxon>Pseudomonas syringae</taxon>
    </lineage>
</organism>
<name>A0A0Q0BT34_PSEAP</name>
<evidence type="ECO:0000313" key="2">
    <source>
        <dbReference type="Proteomes" id="UP000274541"/>
    </source>
</evidence>
<accession>A0A0Q0BT34</accession>
<dbReference type="AlphaFoldDB" id="A0A0Q0BT34"/>
<comment type="caution">
    <text evidence="1">The sequence shown here is derived from an EMBL/GenBank/DDBJ whole genome shotgun (WGS) entry which is preliminary data.</text>
</comment>
<dbReference type="Proteomes" id="UP000274541">
    <property type="component" value="Unassembled WGS sequence"/>
</dbReference>
<proteinExistence type="predicted"/>
<reference evidence="1 2" key="1">
    <citation type="submission" date="2018-08" db="EMBL/GenBank/DDBJ databases">
        <title>Recombination of ecologically and evolutionarily significant loci maintains genetic cohesion in the Pseudomonas syringae species complex.</title>
        <authorList>
            <person name="Dillon M."/>
            <person name="Thakur S."/>
            <person name="Almeida R.N.D."/>
            <person name="Weir B.S."/>
            <person name="Guttman D.S."/>
        </authorList>
    </citation>
    <scope>NUCLEOTIDE SEQUENCE [LARGE SCALE GENOMIC DNA]</scope>
    <source>
        <strain evidence="1 2">ICMP 4388</strain>
    </source>
</reference>
<dbReference type="EMBL" id="RBPX01000379">
    <property type="protein sequence ID" value="RMO57578.1"/>
    <property type="molecule type" value="Genomic_DNA"/>
</dbReference>
<gene>
    <name evidence="1" type="ORF">ALQ37_100847</name>
</gene>
<protein>
    <submittedName>
        <fullName evidence="1">Uncharacterized protein</fullName>
    </submittedName>
</protein>
<evidence type="ECO:0000313" key="1">
    <source>
        <dbReference type="EMBL" id="RMO57578.1"/>
    </source>
</evidence>